<evidence type="ECO:0000256" key="1">
    <source>
        <dbReference type="ARBA" id="ARBA00010609"/>
    </source>
</evidence>
<evidence type="ECO:0000313" key="10">
    <source>
        <dbReference type="Proteomes" id="UP001149074"/>
    </source>
</evidence>
<dbReference type="InterPro" id="IPR033138">
    <property type="entry name" value="Cu_oxidase_CS"/>
</dbReference>
<dbReference type="InterPro" id="IPR008972">
    <property type="entry name" value="Cupredoxin"/>
</dbReference>
<dbReference type="InterPro" id="IPR002355">
    <property type="entry name" value="Cu_oxidase_Cu_BS"/>
</dbReference>
<feature type="domain" description="Plastocyanin-like" evidence="7">
    <location>
        <begin position="535"/>
        <end position="660"/>
    </location>
</feature>
<sequence length="686" mass="76357">MTCRSPCLRVFALRKGAPCGPLIPPDRRHEELELSIMESQKSRRRRGPPTQEPPQSPKQVAPQPPPRPWLTWSLATVLLLGLTYFLRPDIYLTNWIGPLLGHGHLQGLADDIDQEATLRPRIELHPEHHVYRAPVTHYLDWRVTTGQRRPDGVLKEVFLINDLFPGPTIEARSGDTLVITVINSMTEHPVALHWHGLHVPNGVDGAAAVSQCPIAPGAQYVYNVSLPATQSGTFWYHAHAGVSRGDGLYGGLVVHAPASKSTVRGLMARGGSDLDRYGYDKELLLLIGDWYHPPAEDVLAWYKNPGNFGNEPVPDSLLVNGVGKFDCGMAVRARPLDCIPHLMDSSFLNLDPNRSYRIRVVNTGSLGGFSLDFDRENLELLQVDSVDVERSQQKDVNRVGILYPGQRMDFVLRPSAKEGKGPSSMMVELDQECFKYMNPALTPDQLFPIYYNGISDPDRMTLVPSIRNKLNIQEIPSSASILATLPEKADETHVVYTKIQKMARNNNSPYGYFNMTTWKPQSDPLVPLIALPRENWDANQFSLTTGPGSRWVDLVVNNLDEGPHPFHLHGHHFFILAIHESTFGWGSYNPFEDPVPTGFDAETDPAQPYDLSRAALRDTVQIPSRGYAVLRFRADNPGIWLFHCHILWHLATGMAMLIDVQGDPAGLVAHDASVLPAGEICPPLRA</sequence>
<dbReference type="Pfam" id="PF00394">
    <property type="entry name" value="Cu-oxidase"/>
    <property type="match status" value="1"/>
</dbReference>
<reference evidence="9" key="2">
    <citation type="journal article" date="2023" name="IMA Fungus">
        <title>Comparative genomic study of the Penicillium genus elucidates a diverse pangenome and 15 lateral gene transfer events.</title>
        <authorList>
            <person name="Petersen C."/>
            <person name="Sorensen T."/>
            <person name="Nielsen M.R."/>
            <person name="Sondergaard T.E."/>
            <person name="Sorensen J.L."/>
            <person name="Fitzpatrick D.A."/>
            <person name="Frisvad J.C."/>
            <person name="Nielsen K.L."/>
        </authorList>
    </citation>
    <scope>NUCLEOTIDE SEQUENCE</scope>
    <source>
        <strain evidence="9">IBT 30761</strain>
    </source>
</reference>
<evidence type="ECO:0000259" key="7">
    <source>
        <dbReference type="Pfam" id="PF07731"/>
    </source>
</evidence>
<dbReference type="AlphaFoldDB" id="A0A9W9K1E5"/>
<proteinExistence type="inferred from homology"/>
<evidence type="ECO:0000259" key="8">
    <source>
        <dbReference type="Pfam" id="PF07732"/>
    </source>
</evidence>
<comment type="similarity">
    <text evidence="1">Belongs to the multicopper oxidase family.</text>
</comment>
<evidence type="ECO:0000256" key="2">
    <source>
        <dbReference type="ARBA" id="ARBA00022723"/>
    </source>
</evidence>
<keyword evidence="3" id="KW-0560">Oxidoreductase</keyword>
<dbReference type="RefSeq" id="XP_056471247.1">
    <property type="nucleotide sequence ID" value="XM_056620441.1"/>
</dbReference>
<protein>
    <submittedName>
        <fullName evidence="9">Multicopper oxidase-domain-containing protein</fullName>
    </submittedName>
</protein>
<keyword evidence="2" id="KW-0479">Metal-binding</keyword>
<dbReference type="GO" id="GO:0016491">
    <property type="term" value="F:oxidoreductase activity"/>
    <property type="evidence" value="ECO:0007669"/>
    <property type="project" value="UniProtKB-KW"/>
</dbReference>
<dbReference type="GeneID" id="81359420"/>
<gene>
    <name evidence="9" type="ORF">N7532_007949</name>
</gene>
<dbReference type="GO" id="GO:0005507">
    <property type="term" value="F:copper ion binding"/>
    <property type="evidence" value="ECO:0007669"/>
    <property type="project" value="InterPro"/>
</dbReference>
<dbReference type="InterPro" id="IPR011706">
    <property type="entry name" value="Cu-oxidase_C"/>
</dbReference>
<dbReference type="InterPro" id="IPR045087">
    <property type="entry name" value="Cu-oxidase_fam"/>
</dbReference>
<reference evidence="9" key="1">
    <citation type="submission" date="2022-11" db="EMBL/GenBank/DDBJ databases">
        <authorList>
            <person name="Petersen C."/>
        </authorList>
    </citation>
    <scope>NUCLEOTIDE SEQUENCE</scope>
    <source>
        <strain evidence="9">IBT 30761</strain>
    </source>
</reference>
<evidence type="ECO:0000256" key="3">
    <source>
        <dbReference type="ARBA" id="ARBA00023002"/>
    </source>
</evidence>
<dbReference type="Proteomes" id="UP001149074">
    <property type="component" value="Unassembled WGS sequence"/>
</dbReference>
<dbReference type="InterPro" id="IPR001117">
    <property type="entry name" value="Cu-oxidase_2nd"/>
</dbReference>
<feature type="region of interest" description="Disordered" evidence="5">
    <location>
        <begin position="38"/>
        <end position="65"/>
    </location>
</feature>
<evidence type="ECO:0000259" key="6">
    <source>
        <dbReference type="Pfam" id="PF00394"/>
    </source>
</evidence>
<dbReference type="PANTHER" id="PTHR11709:SF394">
    <property type="entry name" value="FI03373P-RELATED"/>
    <property type="match status" value="1"/>
</dbReference>
<dbReference type="CDD" id="cd13910">
    <property type="entry name" value="CuRO_3_MCO_like_4"/>
    <property type="match status" value="1"/>
</dbReference>
<dbReference type="CDD" id="cd04206">
    <property type="entry name" value="CuRO_1_LCC_like"/>
    <property type="match status" value="1"/>
</dbReference>
<accession>A0A9W9K1E5</accession>
<feature type="compositionally biased region" description="Pro residues" evidence="5">
    <location>
        <begin position="50"/>
        <end position="65"/>
    </location>
</feature>
<dbReference type="SUPFAM" id="SSF49503">
    <property type="entry name" value="Cupredoxins"/>
    <property type="match status" value="2"/>
</dbReference>
<dbReference type="PANTHER" id="PTHR11709">
    <property type="entry name" value="MULTI-COPPER OXIDASE"/>
    <property type="match status" value="1"/>
</dbReference>
<dbReference type="PROSITE" id="PS00080">
    <property type="entry name" value="MULTICOPPER_OXIDASE2"/>
    <property type="match status" value="1"/>
</dbReference>
<dbReference type="Gene3D" id="2.60.40.420">
    <property type="entry name" value="Cupredoxins - blue copper proteins"/>
    <property type="match status" value="3"/>
</dbReference>
<keyword evidence="4" id="KW-0186">Copper</keyword>
<comment type="caution">
    <text evidence="9">The sequence shown here is derived from an EMBL/GenBank/DDBJ whole genome shotgun (WGS) entry which is preliminary data.</text>
</comment>
<dbReference type="InterPro" id="IPR011707">
    <property type="entry name" value="Cu-oxidase-like_N"/>
</dbReference>
<keyword evidence="10" id="KW-1185">Reference proteome</keyword>
<dbReference type="EMBL" id="JAPQKI010000009">
    <property type="protein sequence ID" value="KAJ5089265.1"/>
    <property type="molecule type" value="Genomic_DNA"/>
</dbReference>
<dbReference type="OrthoDB" id="2121828at2759"/>
<evidence type="ECO:0000256" key="4">
    <source>
        <dbReference type="ARBA" id="ARBA00023008"/>
    </source>
</evidence>
<evidence type="ECO:0000256" key="5">
    <source>
        <dbReference type="SAM" id="MobiDB-lite"/>
    </source>
</evidence>
<name>A0A9W9K1E5_9EURO</name>
<dbReference type="PROSITE" id="PS00079">
    <property type="entry name" value="MULTICOPPER_OXIDASE1"/>
    <property type="match status" value="1"/>
</dbReference>
<feature type="domain" description="Plastocyanin-like" evidence="8">
    <location>
        <begin position="143"/>
        <end position="258"/>
    </location>
</feature>
<evidence type="ECO:0000313" key="9">
    <source>
        <dbReference type="EMBL" id="KAJ5089265.1"/>
    </source>
</evidence>
<dbReference type="Pfam" id="PF07732">
    <property type="entry name" value="Cu-oxidase_3"/>
    <property type="match status" value="1"/>
</dbReference>
<feature type="domain" description="Plastocyanin-like" evidence="6">
    <location>
        <begin position="283"/>
        <end position="415"/>
    </location>
</feature>
<dbReference type="Pfam" id="PF07731">
    <property type="entry name" value="Cu-oxidase_2"/>
    <property type="match status" value="1"/>
</dbReference>
<organism evidence="9 10">
    <name type="scientific">Penicillium argentinense</name>
    <dbReference type="NCBI Taxonomy" id="1131581"/>
    <lineage>
        <taxon>Eukaryota</taxon>
        <taxon>Fungi</taxon>
        <taxon>Dikarya</taxon>
        <taxon>Ascomycota</taxon>
        <taxon>Pezizomycotina</taxon>
        <taxon>Eurotiomycetes</taxon>
        <taxon>Eurotiomycetidae</taxon>
        <taxon>Eurotiales</taxon>
        <taxon>Aspergillaceae</taxon>
        <taxon>Penicillium</taxon>
    </lineage>
</organism>